<keyword evidence="4" id="KW-0804">Transcription</keyword>
<name>A0ABW9B620_9BURK</name>
<evidence type="ECO:0000256" key="1">
    <source>
        <dbReference type="ARBA" id="ARBA00009437"/>
    </source>
</evidence>
<dbReference type="Pfam" id="PF03466">
    <property type="entry name" value="LysR_substrate"/>
    <property type="match status" value="1"/>
</dbReference>
<dbReference type="Proteomes" id="UP001629230">
    <property type="component" value="Unassembled WGS sequence"/>
</dbReference>
<gene>
    <name evidence="6" type="ORF">PQR57_42665</name>
</gene>
<comment type="similarity">
    <text evidence="1">Belongs to the LysR transcriptional regulatory family.</text>
</comment>
<evidence type="ECO:0000313" key="7">
    <source>
        <dbReference type="Proteomes" id="UP001629230"/>
    </source>
</evidence>
<dbReference type="Pfam" id="PF00126">
    <property type="entry name" value="HTH_1"/>
    <property type="match status" value="1"/>
</dbReference>
<evidence type="ECO:0000256" key="2">
    <source>
        <dbReference type="ARBA" id="ARBA00023015"/>
    </source>
</evidence>
<dbReference type="PANTHER" id="PTHR30419">
    <property type="entry name" value="HTH-TYPE TRANSCRIPTIONAL REGULATOR YBHD"/>
    <property type="match status" value="1"/>
</dbReference>
<sequence length="298" mass="32191">MKNLDLNSLRLFVAVCEAQQITKAARSEHIVGSAISKRLAQLEDVVGTTLLVRKRSGIAPTAAGATLLKHAKTMLATAAEIERDMASHTQAIDGNVKLVTAATAIAESLPDAIASFLRDPLHRSVRVEIQERVSHEVASEVRSGAAAIGICWDVVDLTGLETRFYAADQLGIAVAQSHPLANRSEIRFEETRPYEHIRMPPSSAFQAALDHEASASGQQINYRVVVSTFDAAIRVARSNLGLAVAPREIVEQYIGPGGPCFVPLSDDWAQRRFVLCFKQLASLSVAAHSLLDHLALSK</sequence>
<dbReference type="InterPro" id="IPR005119">
    <property type="entry name" value="LysR_subst-bd"/>
</dbReference>
<dbReference type="InterPro" id="IPR036390">
    <property type="entry name" value="WH_DNA-bd_sf"/>
</dbReference>
<dbReference type="PANTHER" id="PTHR30419:SF2">
    <property type="entry name" value="LYSR FAMILY TRANSCRIPTIONAL REGULATOR"/>
    <property type="match status" value="1"/>
</dbReference>
<reference evidence="6 7" key="1">
    <citation type="journal article" date="2024" name="Chem. Sci.">
        <title>Discovery of megapolipeptins by genome mining of a Burkholderiales bacteria collection.</title>
        <authorList>
            <person name="Paulo B.S."/>
            <person name="Recchia M.J.J."/>
            <person name="Lee S."/>
            <person name="Fergusson C.H."/>
            <person name="Romanowski S.B."/>
            <person name="Hernandez A."/>
            <person name="Krull N."/>
            <person name="Liu D.Y."/>
            <person name="Cavanagh H."/>
            <person name="Bos A."/>
            <person name="Gray C.A."/>
            <person name="Murphy B.T."/>
            <person name="Linington R.G."/>
            <person name="Eustaquio A.S."/>
        </authorList>
    </citation>
    <scope>NUCLEOTIDE SEQUENCE [LARGE SCALE GENOMIC DNA]</scope>
    <source>
        <strain evidence="6 7">RL17-350-BIC-A</strain>
    </source>
</reference>
<evidence type="ECO:0000256" key="3">
    <source>
        <dbReference type="ARBA" id="ARBA00023125"/>
    </source>
</evidence>
<dbReference type="Gene3D" id="3.40.190.290">
    <property type="match status" value="1"/>
</dbReference>
<dbReference type="EMBL" id="JAQQEZ010000065">
    <property type="protein sequence ID" value="MFM0007631.1"/>
    <property type="molecule type" value="Genomic_DNA"/>
</dbReference>
<evidence type="ECO:0000313" key="6">
    <source>
        <dbReference type="EMBL" id="MFM0007631.1"/>
    </source>
</evidence>
<dbReference type="InterPro" id="IPR000847">
    <property type="entry name" value="LysR_HTH_N"/>
</dbReference>
<feature type="domain" description="HTH lysR-type" evidence="5">
    <location>
        <begin position="4"/>
        <end position="61"/>
    </location>
</feature>
<keyword evidence="2" id="KW-0805">Transcription regulation</keyword>
<comment type="caution">
    <text evidence="6">The sequence shown here is derived from an EMBL/GenBank/DDBJ whole genome shotgun (WGS) entry which is preliminary data.</text>
</comment>
<dbReference type="SUPFAM" id="SSF53850">
    <property type="entry name" value="Periplasmic binding protein-like II"/>
    <property type="match status" value="1"/>
</dbReference>
<evidence type="ECO:0000259" key="5">
    <source>
        <dbReference type="PROSITE" id="PS50931"/>
    </source>
</evidence>
<organism evidence="6 7">
    <name type="scientific">Paraburkholderia dipogonis</name>
    <dbReference type="NCBI Taxonomy" id="1211383"/>
    <lineage>
        <taxon>Bacteria</taxon>
        <taxon>Pseudomonadati</taxon>
        <taxon>Pseudomonadota</taxon>
        <taxon>Betaproteobacteria</taxon>
        <taxon>Burkholderiales</taxon>
        <taxon>Burkholderiaceae</taxon>
        <taxon>Paraburkholderia</taxon>
    </lineage>
</organism>
<keyword evidence="7" id="KW-1185">Reference proteome</keyword>
<keyword evidence="3" id="KW-0238">DNA-binding</keyword>
<dbReference type="PROSITE" id="PS50931">
    <property type="entry name" value="HTH_LYSR"/>
    <property type="match status" value="1"/>
</dbReference>
<dbReference type="RefSeq" id="WP_408182327.1">
    <property type="nucleotide sequence ID" value="NZ_JAQQEZ010000065.1"/>
</dbReference>
<dbReference type="SUPFAM" id="SSF46785">
    <property type="entry name" value="Winged helix' DNA-binding domain"/>
    <property type="match status" value="1"/>
</dbReference>
<protein>
    <submittedName>
        <fullName evidence="6">LysR family transcriptional regulator</fullName>
    </submittedName>
</protein>
<proteinExistence type="inferred from homology"/>
<dbReference type="InterPro" id="IPR036388">
    <property type="entry name" value="WH-like_DNA-bd_sf"/>
</dbReference>
<dbReference type="InterPro" id="IPR050950">
    <property type="entry name" value="HTH-type_LysR_regulators"/>
</dbReference>
<evidence type="ECO:0000256" key="4">
    <source>
        <dbReference type="ARBA" id="ARBA00023163"/>
    </source>
</evidence>
<accession>A0ABW9B620</accession>
<dbReference type="Gene3D" id="1.10.10.10">
    <property type="entry name" value="Winged helix-like DNA-binding domain superfamily/Winged helix DNA-binding domain"/>
    <property type="match status" value="1"/>
</dbReference>